<reference evidence="1 2" key="1">
    <citation type="submission" date="2021-11" db="EMBL/GenBank/DDBJ databases">
        <title>Draft genome sequence of Paenibacillus profundus YoMME, a new Gram-positive bacteria with exoelectrogenic properties.</title>
        <authorList>
            <person name="Hubenova Y."/>
            <person name="Hubenova E."/>
            <person name="Manasiev Y."/>
            <person name="Peykov S."/>
            <person name="Mitov M."/>
        </authorList>
    </citation>
    <scope>NUCLEOTIDE SEQUENCE [LARGE SCALE GENOMIC DNA]</scope>
    <source>
        <strain evidence="1 2">YoMME</strain>
    </source>
</reference>
<dbReference type="Proteomes" id="UP001199916">
    <property type="component" value="Unassembled WGS sequence"/>
</dbReference>
<sequence>MKSRNSINLLLQIKQEQYKVPKEISAFELALEMMTQIGTVDPELRDKLIYSTLCKWFENNEFTPEQMRSLLQISLSDSHLFCGIGETETDTVFTRSFSVLIVPLAVYAHKQSNYLTENEISYMKDRLILYVELENDLRGYVTGKGWAHAIAHAADGLNMAVRLLRSLGVQQAAK</sequence>
<accession>A0ABS8YNH4</accession>
<organism evidence="1 2">
    <name type="scientific">Paenibacillus profundus</name>
    <dbReference type="NCBI Taxonomy" id="1173085"/>
    <lineage>
        <taxon>Bacteria</taxon>
        <taxon>Bacillati</taxon>
        <taxon>Bacillota</taxon>
        <taxon>Bacilli</taxon>
        <taxon>Bacillales</taxon>
        <taxon>Paenibacillaceae</taxon>
        <taxon>Paenibacillus</taxon>
    </lineage>
</organism>
<comment type="caution">
    <text evidence="1">The sequence shown here is derived from an EMBL/GenBank/DDBJ whole genome shotgun (WGS) entry which is preliminary data.</text>
</comment>
<dbReference type="Pfam" id="PF10978">
    <property type="entry name" value="DUF2785"/>
    <property type="match status" value="1"/>
</dbReference>
<dbReference type="EMBL" id="JAJNBZ010000049">
    <property type="protein sequence ID" value="MCE5173368.1"/>
    <property type="molecule type" value="Genomic_DNA"/>
</dbReference>
<protein>
    <submittedName>
        <fullName evidence="1">DUF2785 domain-containing protein</fullName>
    </submittedName>
</protein>
<proteinExistence type="predicted"/>
<evidence type="ECO:0000313" key="2">
    <source>
        <dbReference type="Proteomes" id="UP001199916"/>
    </source>
</evidence>
<gene>
    <name evidence="1" type="ORF">LQV63_29420</name>
</gene>
<evidence type="ECO:0000313" key="1">
    <source>
        <dbReference type="EMBL" id="MCE5173368.1"/>
    </source>
</evidence>
<dbReference type="RefSeq" id="WP_233699330.1">
    <property type="nucleotide sequence ID" value="NZ_JAJNBZ010000049.1"/>
</dbReference>
<name>A0ABS8YNH4_9BACL</name>
<keyword evidence="2" id="KW-1185">Reference proteome</keyword>
<dbReference type="InterPro" id="IPR021247">
    <property type="entry name" value="DUF2785"/>
</dbReference>